<dbReference type="EMBL" id="JBFOLJ010000006">
    <property type="protein sequence ID" value="KAL2529781.1"/>
    <property type="molecule type" value="Genomic_DNA"/>
</dbReference>
<keyword evidence="4" id="KW-1185">Reference proteome</keyword>
<feature type="transmembrane region" description="Helical" evidence="1">
    <location>
        <begin position="158"/>
        <end position="180"/>
    </location>
</feature>
<comment type="caution">
    <text evidence="3">The sequence shown here is derived from an EMBL/GenBank/DDBJ whole genome shotgun (WGS) entry which is preliminary data.</text>
</comment>
<name>A0ABD1UXK9_9LAMI</name>
<dbReference type="Pfam" id="PF00170">
    <property type="entry name" value="bZIP_1"/>
    <property type="match status" value="1"/>
</dbReference>
<dbReference type="AlphaFoldDB" id="A0ABD1UXK9"/>
<evidence type="ECO:0000313" key="4">
    <source>
        <dbReference type="Proteomes" id="UP001604277"/>
    </source>
</evidence>
<dbReference type="InterPro" id="IPR004827">
    <property type="entry name" value="bZIP"/>
</dbReference>
<keyword evidence="1" id="KW-0472">Membrane</keyword>
<keyword evidence="1" id="KW-1133">Transmembrane helix</keyword>
<dbReference type="PANTHER" id="PTHR37616">
    <property type="entry name" value="BZIP TRANSCRIPTION FACTOR 60-LIKE"/>
    <property type="match status" value="1"/>
</dbReference>
<dbReference type="SUPFAM" id="SSF57959">
    <property type="entry name" value="Leucine zipper domain"/>
    <property type="match status" value="1"/>
</dbReference>
<keyword evidence="1" id="KW-0812">Transmembrane</keyword>
<dbReference type="PROSITE" id="PS50217">
    <property type="entry name" value="BZIP"/>
    <property type="match status" value="1"/>
</dbReference>
<evidence type="ECO:0000256" key="1">
    <source>
        <dbReference type="SAM" id="Phobius"/>
    </source>
</evidence>
<dbReference type="InterPro" id="IPR046347">
    <property type="entry name" value="bZIP_sf"/>
</dbReference>
<gene>
    <name evidence="3" type="ORF">Fot_22382</name>
</gene>
<proteinExistence type="predicted"/>
<dbReference type="PANTHER" id="PTHR37616:SF2">
    <property type="entry name" value="BZIP DOMAIN-CONTAINING PROTEIN"/>
    <property type="match status" value="1"/>
</dbReference>
<evidence type="ECO:0000313" key="3">
    <source>
        <dbReference type="EMBL" id="KAL2529781.1"/>
    </source>
</evidence>
<sequence length="212" mass="24076">MIENGAVENEQIDWDHVFDLNFDFFDETAAEELYLTPSPDSNQVELFNADEFLSEVLLDSPAVSGSDQVGEVIDVPKAKDLEGHEVEEADVPQAENNIVHVANDDDPIVKKRKRQMRNRDAAVQSRERKKMYVRDLEMKSKYYEAECKRLEMTRQESAVLLESLLLGSLLWFLGIIRLLILPGQLKSNLEAVLVGNVDMQRAGKCLSKKEGH</sequence>
<organism evidence="3 4">
    <name type="scientific">Forsythia ovata</name>
    <dbReference type="NCBI Taxonomy" id="205694"/>
    <lineage>
        <taxon>Eukaryota</taxon>
        <taxon>Viridiplantae</taxon>
        <taxon>Streptophyta</taxon>
        <taxon>Embryophyta</taxon>
        <taxon>Tracheophyta</taxon>
        <taxon>Spermatophyta</taxon>
        <taxon>Magnoliopsida</taxon>
        <taxon>eudicotyledons</taxon>
        <taxon>Gunneridae</taxon>
        <taxon>Pentapetalae</taxon>
        <taxon>asterids</taxon>
        <taxon>lamiids</taxon>
        <taxon>Lamiales</taxon>
        <taxon>Oleaceae</taxon>
        <taxon>Forsythieae</taxon>
        <taxon>Forsythia</taxon>
    </lineage>
</organism>
<accession>A0ABD1UXK9</accession>
<dbReference type="SMART" id="SM00338">
    <property type="entry name" value="BRLZ"/>
    <property type="match status" value="1"/>
</dbReference>
<dbReference type="Gene3D" id="1.20.5.170">
    <property type="match status" value="1"/>
</dbReference>
<evidence type="ECO:0000259" key="2">
    <source>
        <dbReference type="PROSITE" id="PS50217"/>
    </source>
</evidence>
<protein>
    <submittedName>
        <fullName evidence="3">BZIP transcription factor 60-like</fullName>
    </submittedName>
</protein>
<reference evidence="4" key="1">
    <citation type="submission" date="2024-07" db="EMBL/GenBank/DDBJ databases">
        <title>Two chromosome-level genome assemblies of Korean endemic species Abeliophyllum distichum and Forsythia ovata (Oleaceae).</title>
        <authorList>
            <person name="Jang H."/>
        </authorList>
    </citation>
    <scope>NUCLEOTIDE SEQUENCE [LARGE SCALE GENOMIC DNA]</scope>
</reference>
<dbReference type="CDD" id="cd14704">
    <property type="entry name" value="bZIP_HY5-like"/>
    <property type="match status" value="1"/>
</dbReference>
<dbReference type="Proteomes" id="UP001604277">
    <property type="component" value="Unassembled WGS sequence"/>
</dbReference>
<dbReference type="PROSITE" id="PS00036">
    <property type="entry name" value="BZIP_BASIC"/>
    <property type="match status" value="1"/>
</dbReference>
<feature type="domain" description="BZIP" evidence="2">
    <location>
        <begin position="110"/>
        <end position="151"/>
    </location>
</feature>